<evidence type="ECO:0000256" key="4">
    <source>
        <dbReference type="ARBA" id="ARBA00022833"/>
    </source>
</evidence>
<organism evidence="8 9">
    <name type="scientific">Methanosalsum zhilinae (strain DSM 4017 / NBRC 107636 / OCM 62 / WeN5)</name>
    <name type="common">Methanohalophilus zhilinae</name>
    <dbReference type="NCBI Taxonomy" id="679901"/>
    <lineage>
        <taxon>Archaea</taxon>
        <taxon>Methanobacteriati</taxon>
        <taxon>Methanobacteriota</taxon>
        <taxon>Stenosarchaea group</taxon>
        <taxon>Methanomicrobia</taxon>
        <taxon>Methanosarcinales</taxon>
        <taxon>Methanosarcinaceae</taxon>
        <taxon>Methanosalsum</taxon>
    </lineage>
</organism>
<dbReference type="InterPro" id="IPR001305">
    <property type="entry name" value="HSP_DnaJ_Cys-rich_dom"/>
</dbReference>
<dbReference type="Pfam" id="PF01336">
    <property type="entry name" value="tRNA_anti-codon"/>
    <property type="match status" value="1"/>
</dbReference>
<sequence length="708" mass="78298">MKDKCKKCEGQGFKVLSREKCPECKGSGKSKSVDLMKLSQEDLDTFLKEGSVCGKCEGTGEVKNKLKCESCKGEGFFYFCDRCEKPIEKPSEGMEICDICRKKETVHLLDDSCTLDEVEVGKLYHGTVNSLAPFGAFVDLNSRVRGLVHTSNISHPLEERDEVIVFVKEIKQNGNMDLVPRKIESYQTVEVEKELPLVTASDLSGYVGRFVRIEGEVIQVKQTAGPTIFTVSDESGLISGAAFVRAGERAYPHIDSDMIVTMTGEVTARGDDLQVEVMSMKRLSGEMEKTVWERIESAIDNRAAPSEIEFLVKSNILENLLPSMKDVARIIKKAVIKSRPIILRHHADADGMTAALAIEKAILPLIREVGGQDAEYFFYKRSPSKAPFYELLDVIRDISFALEDASRHGQKMPLVILVDNGSTEEDVPAMKQAMIYDIDMVVVDHHHPDEIVDQYLLAHVNPAHVGGDFGVTTGMMCTEIARMINPSVVNDIRHLPAISAVGDRSTAPEAEKYIDLVSEKYSLERLGDIALALDFSAFWLKFSSGKGIVDDITNFGSETRHNRIVSLLCEQANEMISEQMEACIPNVKSRKLPNGAMLNVLDVENYAHKFTFPPPGKTAGEVHDRLIRKFGDIPIITIGYGPDFAVIRSKKVKMNIPRLVKELHQEVTGAGVSGGGHLVVGSIKFVEGKRTEVLACLAQKLGETEVED</sequence>
<feature type="domain" description="CR-type" evidence="7">
    <location>
        <begin position="1"/>
        <end position="80"/>
    </location>
</feature>
<dbReference type="Gene3D" id="2.40.50.140">
    <property type="entry name" value="Nucleic acid-binding proteins"/>
    <property type="match status" value="1"/>
</dbReference>
<dbReference type="OrthoDB" id="5596at2157"/>
<dbReference type="GO" id="GO:0008270">
    <property type="term" value="F:zinc ion binding"/>
    <property type="evidence" value="ECO:0007669"/>
    <property type="project" value="UniProtKB-KW"/>
</dbReference>
<dbReference type="HOGENOM" id="CLU_018957_0_0_2"/>
<evidence type="ECO:0000259" key="6">
    <source>
        <dbReference type="PROSITE" id="PS50126"/>
    </source>
</evidence>
<dbReference type="SMART" id="SM00316">
    <property type="entry name" value="S1"/>
    <property type="match status" value="1"/>
</dbReference>
<dbReference type="KEGG" id="mzh:Mzhil_0052"/>
<dbReference type="EMBL" id="CP002101">
    <property type="protein sequence ID" value="AEH59933.1"/>
    <property type="molecule type" value="Genomic_DNA"/>
</dbReference>
<dbReference type="GO" id="GO:0003676">
    <property type="term" value="F:nucleic acid binding"/>
    <property type="evidence" value="ECO:0007669"/>
    <property type="project" value="InterPro"/>
</dbReference>
<feature type="domain" description="S1 motif" evidence="6">
    <location>
        <begin position="121"/>
        <end position="181"/>
    </location>
</feature>
<dbReference type="PANTHER" id="PTHR30255">
    <property type="entry name" value="SINGLE-STRANDED-DNA-SPECIFIC EXONUCLEASE RECJ"/>
    <property type="match status" value="1"/>
</dbReference>
<dbReference type="CDD" id="cd10719">
    <property type="entry name" value="DnaJ_zf"/>
    <property type="match status" value="1"/>
</dbReference>
<accession>F7XL51</accession>
<dbReference type="PROSITE" id="PS50126">
    <property type="entry name" value="S1"/>
    <property type="match status" value="1"/>
</dbReference>
<dbReference type="SUPFAM" id="SSF50249">
    <property type="entry name" value="Nucleic acid-binding proteins"/>
    <property type="match status" value="2"/>
</dbReference>
<dbReference type="AlphaFoldDB" id="F7XL51"/>
<dbReference type="CDD" id="cd04487">
    <property type="entry name" value="RecJ_OBF2_like"/>
    <property type="match status" value="1"/>
</dbReference>
<evidence type="ECO:0000256" key="3">
    <source>
        <dbReference type="ARBA" id="ARBA00022771"/>
    </source>
</evidence>
<keyword evidence="3 5" id="KW-0863">Zinc-finger</keyword>
<evidence type="ECO:0000259" key="7">
    <source>
        <dbReference type="PROSITE" id="PS51188"/>
    </source>
</evidence>
<evidence type="ECO:0000313" key="8">
    <source>
        <dbReference type="EMBL" id="AEH59933.1"/>
    </source>
</evidence>
<dbReference type="FunFam" id="2.10.230.10:FF:000001">
    <property type="entry name" value="DnaJ subfamily A member 2"/>
    <property type="match status" value="1"/>
</dbReference>
<gene>
    <name evidence="8" type="ordered locus">Mzhil_0052</name>
</gene>
<proteinExistence type="predicted"/>
<keyword evidence="2" id="KW-0677">Repeat</keyword>
<dbReference type="GO" id="GO:0004527">
    <property type="term" value="F:exonuclease activity"/>
    <property type="evidence" value="ECO:0007669"/>
    <property type="project" value="UniProtKB-KW"/>
</dbReference>
<keyword evidence="1 5" id="KW-0479">Metal-binding</keyword>
<dbReference type="InterPro" id="IPR036410">
    <property type="entry name" value="HSP_DnaJ_Cys-rich_dom_sf"/>
</dbReference>
<evidence type="ECO:0000256" key="5">
    <source>
        <dbReference type="PROSITE-ProRule" id="PRU00546"/>
    </source>
</evidence>
<dbReference type="Pfam" id="PF00684">
    <property type="entry name" value="DnaJ_CXXCXGXG"/>
    <property type="match status" value="1"/>
</dbReference>
<evidence type="ECO:0000313" key="9">
    <source>
        <dbReference type="Proteomes" id="UP000006622"/>
    </source>
</evidence>
<dbReference type="Gene3D" id="3.90.1640.30">
    <property type="match status" value="1"/>
</dbReference>
<dbReference type="PROSITE" id="PS51188">
    <property type="entry name" value="ZF_CR"/>
    <property type="match status" value="1"/>
</dbReference>
<feature type="zinc finger region" description="CR-type" evidence="5">
    <location>
        <begin position="1"/>
        <end position="80"/>
    </location>
</feature>
<dbReference type="InterPro" id="IPR003029">
    <property type="entry name" value="S1_domain"/>
</dbReference>
<dbReference type="PANTHER" id="PTHR30255:SF2">
    <property type="entry name" value="SINGLE-STRANDED-DNA-SPECIFIC EXONUCLEASE RECJ"/>
    <property type="match status" value="1"/>
</dbReference>
<protein>
    <submittedName>
        <fullName evidence="8">Phosphoesterase RecJ domain protein</fullName>
    </submittedName>
</protein>
<dbReference type="SUPFAM" id="SSF57938">
    <property type="entry name" value="DnaJ/Hsp40 cysteine-rich domain"/>
    <property type="match status" value="1"/>
</dbReference>
<dbReference type="Pfam" id="PF00575">
    <property type="entry name" value="S1"/>
    <property type="match status" value="1"/>
</dbReference>
<keyword evidence="9" id="KW-1185">Reference proteome</keyword>
<keyword evidence="4 5" id="KW-0862">Zinc</keyword>
<reference evidence="8" key="1">
    <citation type="submission" date="2010-07" db="EMBL/GenBank/DDBJ databases">
        <title>The complete genome of Methanosalsum zhilinae DSM 4017.</title>
        <authorList>
            <consortium name="US DOE Joint Genome Institute (JGI-PGF)"/>
            <person name="Lucas S."/>
            <person name="Copeland A."/>
            <person name="Lapidus A."/>
            <person name="Glavina del Rio T."/>
            <person name="Dalin E."/>
            <person name="Tice H."/>
            <person name="Bruce D."/>
            <person name="Goodwin L."/>
            <person name="Pitluck S."/>
            <person name="Kyrpides N."/>
            <person name="Mavromatis K."/>
            <person name="Ovchinnikova G."/>
            <person name="Daligault H."/>
            <person name="Detter J.C."/>
            <person name="Han C."/>
            <person name="Tapia R."/>
            <person name="Larimer F."/>
            <person name="Land M."/>
            <person name="Hauser L."/>
            <person name="Markowitz V."/>
            <person name="Cheng J.-F."/>
            <person name="Hugenholtz P."/>
            <person name="Woyke T."/>
            <person name="Wu D."/>
            <person name="Spring S."/>
            <person name="Schueler E."/>
            <person name="Brambilla E."/>
            <person name="Klenk H.-P."/>
            <person name="Eisen J.A."/>
        </authorList>
    </citation>
    <scope>NUCLEOTIDE SEQUENCE</scope>
    <source>
        <strain evidence="8">DSM 4017</strain>
    </source>
</reference>
<dbReference type="STRING" id="679901.Mzhil_0052"/>
<dbReference type="SUPFAM" id="SSF64182">
    <property type="entry name" value="DHH phosphoesterases"/>
    <property type="match status" value="1"/>
</dbReference>
<dbReference type="InterPro" id="IPR038763">
    <property type="entry name" value="DHH_sf"/>
</dbReference>
<dbReference type="InterPro" id="IPR012340">
    <property type="entry name" value="NA-bd_OB-fold"/>
</dbReference>
<dbReference type="RefSeq" id="WP_013897372.1">
    <property type="nucleotide sequence ID" value="NC_015676.1"/>
</dbReference>
<dbReference type="GO" id="GO:0031072">
    <property type="term" value="F:heat shock protein binding"/>
    <property type="evidence" value="ECO:0007669"/>
    <property type="project" value="InterPro"/>
</dbReference>
<evidence type="ECO:0000256" key="1">
    <source>
        <dbReference type="ARBA" id="ARBA00022723"/>
    </source>
</evidence>
<dbReference type="GO" id="GO:0051082">
    <property type="term" value="F:unfolded protein binding"/>
    <property type="evidence" value="ECO:0007669"/>
    <property type="project" value="InterPro"/>
</dbReference>
<name>F7XL51_METZD</name>
<dbReference type="Pfam" id="PF01368">
    <property type="entry name" value="DHH"/>
    <property type="match status" value="1"/>
</dbReference>
<dbReference type="InterPro" id="IPR051673">
    <property type="entry name" value="SSDNA_exonuclease_RecJ"/>
</dbReference>
<dbReference type="Proteomes" id="UP000006622">
    <property type="component" value="Chromosome"/>
</dbReference>
<dbReference type="GeneID" id="10821644"/>
<dbReference type="CDD" id="cd04473">
    <property type="entry name" value="S1_RecJ_like"/>
    <property type="match status" value="1"/>
</dbReference>
<dbReference type="Gene3D" id="2.10.230.10">
    <property type="entry name" value="Heat shock protein DnaJ, cysteine-rich domain"/>
    <property type="match status" value="1"/>
</dbReference>
<dbReference type="InterPro" id="IPR004365">
    <property type="entry name" value="NA-bd_OB_tRNA"/>
</dbReference>
<dbReference type="InterPro" id="IPR001667">
    <property type="entry name" value="DDH_dom"/>
</dbReference>
<evidence type="ECO:0000256" key="2">
    <source>
        <dbReference type="ARBA" id="ARBA00022737"/>
    </source>
</evidence>
<dbReference type="Gene3D" id="6.20.370.20">
    <property type="match status" value="1"/>
</dbReference>